<dbReference type="EC" id="3.4.23.36" evidence="9"/>
<evidence type="ECO:0000256" key="3">
    <source>
        <dbReference type="ARBA" id="ARBA00022670"/>
    </source>
</evidence>
<dbReference type="EMBL" id="LVHI01000005">
    <property type="protein sequence ID" value="OAK56268.1"/>
    <property type="molecule type" value="Genomic_DNA"/>
</dbReference>
<keyword evidence="2 9" id="KW-1003">Cell membrane</keyword>
<evidence type="ECO:0000256" key="8">
    <source>
        <dbReference type="ARBA" id="ARBA00023136"/>
    </source>
</evidence>
<evidence type="ECO:0000256" key="2">
    <source>
        <dbReference type="ARBA" id="ARBA00022475"/>
    </source>
</evidence>
<feature type="transmembrane region" description="Helical" evidence="9">
    <location>
        <begin position="130"/>
        <end position="150"/>
    </location>
</feature>
<comment type="function">
    <text evidence="9 10">This protein specifically catalyzes the removal of signal peptides from prolipoproteins.</text>
</comment>
<dbReference type="GO" id="GO:0006508">
    <property type="term" value="P:proteolysis"/>
    <property type="evidence" value="ECO:0007669"/>
    <property type="project" value="UniProtKB-KW"/>
</dbReference>
<dbReference type="UniPathway" id="UPA00665"/>
<comment type="similarity">
    <text evidence="1 9 11">Belongs to the peptidase A8 family.</text>
</comment>
<comment type="subcellular location">
    <subcellularLocation>
        <location evidence="9">Cell membrane</location>
        <topology evidence="9">Multi-pass membrane protein</topology>
    </subcellularLocation>
</comment>
<sequence length="171" mass="17768">MKHHSAARLRLSTSALVAILVVLSLGAGSWARRSLPGTPAELGPLQLRLTFNSGVAFGLGNALPLWVVTAVTGSITAGLALYAWRAAREAGPVTMIALGSILAGAVSNVIDRLVNGAVTDYFHTGWWPTFNLPDVYITCGVAALIVTSLLTHPQTELEPRSGESAAPGVGE</sequence>
<evidence type="ECO:0000256" key="1">
    <source>
        <dbReference type="ARBA" id="ARBA00006139"/>
    </source>
</evidence>
<comment type="catalytic activity">
    <reaction evidence="9 10">
        <text>Release of signal peptides from bacterial membrane prolipoproteins. Hydrolyzes -Xaa-Yaa-Zaa-|-(S,diacylglyceryl)Cys-, in which Xaa is hydrophobic (preferably Leu), and Yaa (Ala or Ser) and Zaa (Gly or Ala) have small, neutral side chains.</text>
        <dbReference type="EC" id="3.4.23.36"/>
    </reaction>
</comment>
<keyword evidence="5 9" id="KW-0064">Aspartyl protease</keyword>
<keyword evidence="6 9" id="KW-0378">Hydrolase</keyword>
<dbReference type="NCBIfam" id="TIGR00077">
    <property type="entry name" value="lspA"/>
    <property type="match status" value="1"/>
</dbReference>
<name>A0A177YML0_9NOCA</name>
<feature type="transmembrane region" description="Helical" evidence="9">
    <location>
        <begin position="55"/>
        <end position="83"/>
    </location>
</feature>
<keyword evidence="8 9" id="KW-0472">Membrane</keyword>
<evidence type="ECO:0000256" key="10">
    <source>
        <dbReference type="RuleBase" id="RU000594"/>
    </source>
</evidence>
<evidence type="ECO:0000313" key="12">
    <source>
        <dbReference type="EMBL" id="OAK56268.1"/>
    </source>
</evidence>
<evidence type="ECO:0000256" key="9">
    <source>
        <dbReference type="HAMAP-Rule" id="MF_00161"/>
    </source>
</evidence>
<accession>A0A177YML0</accession>
<comment type="caution">
    <text evidence="9">Lacks conserved residue(s) required for the propagation of feature annotation.</text>
</comment>
<feature type="active site" evidence="9">
    <location>
        <position position="134"/>
    </location>
</feature>
<dbReference type="Pfam" id="PF01252">
    <property type="entry name" value="Peptidase_A8"/>
    <property type="match status" value="1"/>
</dbReference>
<evidence type="ECO:0000313" key="13">
    <source>
        <dbReference type="Proteomes" id="UP000077519"/>
    </source>
</evidence>
<evidence type="ECO:0000256" key="6">
    <source>
        <dbReference type="ARBA" id="ARBA00022801"/>
    </source>
</evidence>
<dbReference type="HAMAP" id="MF_00161">
    <property type="entry name" value="LspA"/>
    <property type="match status" value="1"/>
</dbReference>
<dbReference type="GO" id="GO:0004190">
    <property type="term" value="F:aspartic-type endopeptidase activity"/>
    <property type="evidence" value="ECO:0007669"/>
    <property type="project" value="UniProtKB-UniRule"/>
</dbReference>
<dbReference type="PANTHER" id="PTHR33695">
    <property type="entry name" value="LIPOPROTEIN SIGNAL PEPTIDASE"/>
    <property type="match status" value="1"/>
</dbReference>
<evidence type="ECO:0000256" key="5">
    <source>
        <dbReference type="ARBA" id="ARBA00022750"/>
    </source>
</evidence>
<dbReference type="PANTHER" id="PTHR33695:SF1">
    <property type="entry name" value="LIPOPROTEIN SIGNAL PEPTIDASE"/>
    <property type="match status" value="1"/>
</dbReference>
<dbReference type="PROSITE" id="PS00855">
    <property type="entry name" value="SPASE_II"/>
    <property type="match status" value="1"/>
</dbReference>
<dbReference type="RefSeq" id="WP_068422557.1">
    <property type="nucleotide sequence ID" value="NZ_LVHI01000005.1"/>
</dbReference>
<evidence type="ECO:0000256" key="7">
    <source>
        <dbReference type="ARBA" id="ARBA00022989"/>
    </source>
</evidence>
<keyword evidence="13" id="KW-1185">Reference proteome</keyword>
<organism evidence="12 13">
    <name type="scientific">Rhodococcoides kyotonense</name>
    <dbReference type="NCBI Taxonomy" id="398843"/>
    <lineage>
        <taxon>Bacteria</taxon>
        <taxon>Bacillati</taxon>
        <taxon>Actinomycetota</taxon>
        <taxon>Actinomycetes</taxon>
        <taxon>Mycobacteriales</taxon>
        <taxon>Nocardiaceae</taxon>
        <taxon>Rhodococcoides</taxon>
    </lineage>
</organism>
<proteinExistence type="inferred from homology"/>
<dbReference type="Proteomes" id="UP000077519">
    <property type="component" value="Unassembled WGS sequence"/>
</dbReference>
<keyword evidence="4 9" id="KW-0812">Transmembrane</keyword>
<dbReference type="AlphaFoldDB" id="A0A177YML0"/>
<keyword evidence="7 9" id="KW-1133">Transmembrane helix</keyword>
<reference evidence="12 13" key="1">
    <citation type="submission" date="2016-03" db="EMBL/GenBank/DDBJ databases">
        <title>Genome sequence of Rhodococcus kyotonensis KB10.</title>
        <authorList>
            <person name="Jeong H."/>
            <person name="Hong C.E."/>
            <person name="Jo S.H."/>
            <person name="Park J.M."/>
        </authorList>
    </citation>
    <scope>NUCLEOTIDE SEQUENCE [LARGE SCALE GENOMIC DNA]</scope>
    <source>
        <strain evidence="12 13">KB10</strain>
    </source>
</reference>
<evidence type="ECO:0000256" key="4">
    <source>
        <dbReference type="ARBA" id="ARBA00022692"/>
    </source>
</evidence>
<protein>
    <recommendedName>
        <fullName evidence="9">Lipoprotein signal peptidase</fullName>
        <ecNumber evidence="9">3.4.23.36</ecNumber>
    </recommendedName>
    <alternativeName>
        <fullName evidence="9">Prolipoprotein signal peptidase</fullName>
    </alternativeName>
    <alternativeName>
        <fullName evidence="9">Signal peptidase II</fullName>
        <shortName evidence="9">SPase II</shortName>
    </alternativeName>
</protein>
<feature type="transmembrane region" description="Helical" evidence="9">
    <location>
        <begin position="90"/>
        <end position="110"/>
    </location>
</feature>
<dbReference type="GO" id="GO:0005886">
    <property type="term" value="C:plasma membrane"/>
    <property type="evidence" value="ECO:0007669"/>
    <property type="project" value="UniProtKB-SubCell"/>
</dbReference>
<gene>
    <name evidence="9" type="primary">lspA</name>
    <name evidence="12" type="ORF">A3K89_17545</name>
</gene>
<keyword evidence="3 9" id="KW-0645">Protease</keyword>
<evidence type="ECO:0000256" key="11">
    <source>
        <dbReference type="RuleBase" id="RU004181"/>
    </source>
</evidence>
<feature type="active site" evidence="9">
    <location>
        <position position="120"/>
    </location>
</feature>
<dbReference type="InterPro" id="IPR001872">
    <property type="entry name" value="Peptidase_A8"/>
</dbReference>
<dbReference type="PRINTS" id="PR00781">
    <property type="entry name" value="LIPOSIGPTASE"/>
</dbReference>
<comment type="pathway">
    <text evidence="9">Protein modification; lipoprotein biosynthesis (signal peptide cleavage).</text>
</comment>
<comment type="caution">
    <text evidence="12">The sequence shown here is derived from an EMBL/GenBank/DDBJ whole genome shotgun (WGS) entry which is preliminary data.</text>
</comment>